<protein>
    <submittedName>
        <fullName evidence="4">Uncharacterized protein</fullName>
    </submittedName>
</protein>
<evidence type="ECO:0000256" key="3">
    <source>
        <dbReference type="RuleBase" id="RU003718"/>
    </source>
</evidence>
<name>A0A5P1FSY4_ASPOF</name>
<dbReference type="SUPFAM" id="SSF53756">
    <property type="entry name" value="UDP-Glycosyltransferase/glycogen phosphorylase"/>
    <property type="match status" value="1"/>
</dbReference>
<dbReference type="InterPro" id="IPR035595">
    <property type="entry name" value="UDP_glycos_trans_CS"/>
</dbReference>
<dbReference type="Pfam" id="PF00201">
    <property type="entry name" value="UDPGT"/>
    <property type="match status" value="1"/>
</dbReference>
<accession>A0A5P1FSY4</accession>
<dbReference type="PANTHER" id="PTHR11926">
    <property type="entry name" value="GLUCOSYL/GLUCURONOSYL TRANSFERASES"/>
    <property type="match status" value="1"/>
</dbReference>
<dbReference type="GO" id="GO:0080043">
    <property type="term" value="F:quercetin 3-O-glucosyltransferase activity"/>
    <property type="evidence" value="ECO:0007669"/>
    <property type="project" value="TreeGrafter"/>
</dbReference>
<evidence type="ECO:0000313" key="4">
    <source>
        <dbReference type="EMBL" id="ONK80783.1"/>
    </source>
</evidence>
<dbReference type="InterPro" id="IPR002213">
    <property type="entry name" value="UDP_glucos_trans"/>
</dbReference>
<dbReference type="CDD" id="cd03784">
    <property type="entry name" value="GT1_Gtf-like"/>
    <property type="match status" value="1"/>
</dbReference>
<keyword evidence="3" id="KW-0328">Glycosyltransferase</keyword>
<dbReference type="GO" id="GO:0080044">
    <property type="term" value="F:quercetin 7-O-glucosyltransferase activity"/>
    <property type="evidence" value="ECO:0007669"/>
    <property type="project" value="TreeGrafter"/>
</dbReference>
<dbReference type="Gramene" id="ONK80783">
    <property type="protein sequence ID" value="ONK80783"/>
    <property type="gene ID" value="A4U43_C01F21670"/>
</dbReference>
<evidence type="ECO:0000256" key="1">
    <source>
        <dbReference type="ARBA" id="ARBA00009995"/>
    </source>
</evidence>
<sequence>MEGTHQHHFLIVTYPAQGHINPAIHLADRLVQTTGARITFSTSIFGHRKMFPNLTSIDQEVDEGGPITYILLANGYDEGFNPGVDDANQFFSQFKTVGSQSLSSIINTLDSRGRGVDCIIYTFVLSWAADVAHKHGIPSALYWIQPATIFAIYYHSFHGHEDHVAADFLKKQQIEELSKGLKASRRPYLWVLRADCRYEGIEIEDKGENEMVVEWCSQMRVLTHPSIGCFVTHCGWNSTLESLVFGVPTVGVPQWTDQGTNAMLMEREWGNGVRGGVNEDGILNGEELRRCLDLVMGEGEGGMEIRKKAELWKERLAEAVGEGGSSDRSLRKFVHEIY</sequence>
<reference evidence="5" key="1">
    <citation type="journal article" date="2017" name="Nat. Commun.">
        <title>The asparagus genome sheds light on the origin and evolution of a young Y chromosome.</title>
        <authorList>
            <person name="Harkess A."/>
            <person name="Zhou J."/>
            <person name="Xu C."/>
            <person name="Bowers J.E."/>
            <person name="Van der Hulst R."/>
            <person name="Ayyampalayam S."/>
            <person name="Mercati F."/>
            <person name="Riccardi P."/>
            <person name="McKain M.R."/>
            <person name="Kakrana A."/>
            <person name="Tang H."/>
            <person name="Ray J."/>
            <person name="Groenendijk J."/>
            <person name="Arikit S."/>
            <person name="Mathioni S.M."/>
            <person name="Nakano M."/>
            <person name="Shan H."/>
            <person name="Telgmann-Rauber A."/>
            <person name="Kanno A."/>
            <person name="Yue Z."/>
            <person name="Chen H."/>
            <person name="Li W."/>
            <person name="Chen Y."/>
            <person name="Xu X."/>
            <person name="Zhang Y."/>
            <person name="Luo S."/>
            <person name="Chen H."/>
            <person name="Gao J."/>
            <person name="Mao Z."/>
            <person name="Pires J.C."/>
            <person name="Luo M."/>
            <person name="Kudrna D."/>
            <person name="Wing R.A."/>
            <person name="Meyers B.C."/>
            <person name="Yi K."/>
            <person name="Kong H."/>
            <person name="Lavrijsen P."/>
            <person name="Sunseri F."/>
            <person name="Falavigna A."/>
            <person name="Ye Y."/>
            <person name="Leebens-Mack J.H."/>
            <person name="Chen G."/>
        </authorList>
    </citation>
    <scope>NUCLEOTIDE SEQUENCE [LARGE SCALE GENOMIC DNA]</scope>
    <source>
        <strain evidence="5">cv. DH0086</strain>
    </source>
</reference>
<keyword evidence="2 3" id="KW-0808">Transferase</keyword>
<evidence type="ECO:0000256" key="2">
    <source>
        <dbReference type="ARBA" id="ARBA00022679"/>
    </source>
</evidence>
<comment type="similarity">
    <text evidence="1 3">Belongs to the UDP-glycosyltransferase family.</text>
</comment>
<dbReference type="PANTHER" id="PTHR11926:SF1534">
    <property type="entry name" value="GLYCOSYLTRANSFERASE"/>
    <property type="match status" value="1"/>
</dbReference>
<proteinExistence type="inferred from homology"/>
<dbReference type="PROSITE" id="PS00375">
    <property type="entry name" value="UDPGT"/>
    <property type="match status" value="1"/>
</dbReference>
<dbReference type="EMBL" id="CM007381">
    <property type="protein sequence ID" value="ONK80783.1"/>
    <property type="molecule type" value="Genomic_DNA"/>
</dbReference>
<keyword evidence="5" id="KW-1185">Reference proteome</keyword>
<organism evidence="4 5">
    <name type="scientific">Asparagus officinalis</name>
    <name type="common">Garden asparagus</name>
    <dbReference type="NCBI Taxonomy" id="4686"/>
    <lineage>
        <taxon>Eukaryota</taxon>
        <taxon>Viridiplantae</taxon>
        <taxon>Streptophyta</taxon>
        <taxon>Embryophyta</taxon>
        <taxon>Tracheophyta</taxon>
        <taxon>Spermatophyta</taxon>
        <taxon>Magnoliopsida</taxon>
        <taxon>Liliopsida</taxon>
        <taxon>Asparagales</taxon>
        <taxon>Asparagaceae</taxon>
        <taxon>Asparagoideae</taxon>
        <taxon>Asparagus</taxon>
    </lineage>
</organism>
<dbReference type="AlphaFoldDB" id="A0A5P1FSY4"/>
<evidence type="ECO:0000313" key="5">
    <source>
        <dbReference type="Proteomes" id="UP000243459"/>
    </source>
</evidence>
<dbReference type="Proteomes" id="UP000243459">
    <property type="component" value="Chromosome 1"/>
</dbReference>
<gene>
    <name evidence="4" type="ORF">A4U43_C01F21670</name>
</gene>
<dbReference type="Gene3D" id="3.40.50.2000">
    <property type="entry name" value="Glycogen Phosphorylase B"/>
    <property type="match status" value="3"/>
</dbReference>